<comment type="caution">
    <text evidence="3">The sequence shown here is derived from an EMBL/GenBank/DDBJ whole genome shotgun (WGS) entry which is preliminary data.</text>
</comment>
<gene>
    <name evidence="3" type="ORF">CVD27_11540</name>
</gene>
<dbReference type="EMBL" id="PGVE01000042">
    <property type="protein sequence ID" value="PLS04914.1"/>
    <property type="molecule type" value="Genomic_DNA"/>
</dbReference>
<keyword evidence="1" id="KW-0479">Metal-binding</keyword>
<dbReference type="InterPro" id="IPR037523">
    <property type="entry name" value="VOC_core"/>
</dbReference>
<dbReference type="AlphaFoldDB" id="A0A2N5HHD2"/>
<evidence type="ECO:0000313" key="3">
    <source>
        <dbReference type="EMBL" id="PLS04914.1"/>
    </source>
</evidence>
<feature type="domain" description="VOC" evidence="2">
    <location>
        <begin position="14"/>
        <end position="163"/>
    </location>
</feature>
<dbReference type="SUPFAM" id="SSF54593">
    <property type="entry name" value="Glyoxalase/Bleomycin resistance protein/Dihydroxybiphenyl dioxygenase"/>
    <property type="match status" value="1"/>
</dbReference>
<protein>
    <submittedName>
        <fullName evidence="3">Glyoxalase</fullName>
    </submittedName>
</protein>
<dbReference type="PANTHER" id="PTHR43048:SF6">
    <property type="entry name" value="BLR8189 PROTEIN"/>
    <property type="match status" value="1"/>
</dbReference>
<accession>A0A2N5HHD2</accession>
<dbReference type="InterPro" id="IPR004360">
    <property type="entry name" value="Glyas_Fos-R_dOase_dom"/>
</dbReference>
<dbReference type="GO" id="GO:0046491">
    <property type="term" value="P:L-methylmalonyl-CoA metabolic process"/>
    <property type="evidence" value="ECO:0007669"/>
    <property type="project" value="TreeGrafter"/>
</dbReference>
<dbReference type="PROSITE" id="PS51819">
    <property type="entry name" value="VOC"/>
    <property type="match status" value="1"/>
</dbReference>
<dbReference type="GO" id="GO:0004493">
    <property type="term" value="F:methylmalonyl-CoA epimerase activity"/>
    <property type="evidence" value="ECO:0007669"/>
    <property type="project" value="TreeGrafter"/>
</dbReference>
<dbReference type="OrthoDB" id="2613830at2"/>
<dbReference type="InterPro" id="IPR051785">
    <property type="entry name" value="MMCE/EMCE_epimerase"/>
</dbReference>
<name>A0A2N5HHD2_9BACI</name>
<dbReference type="PANTHER" id="PTHR43048">
    <property type="entry name" value="METHYLMALONYL-COA EPIMERASE"/>
    <property type="match status" value="1"/>
</dbReference>
<proteinExistence type="predicted"/>
<dbReference type="Proteomes" id="UP000234950">
    <property type="component" value="Unassembled WGS sequence"/>
</dbReference>
<sequence>MEKKTETKSHEVRGIDHIGLTVPNIDEATEFFKKVFNARICYDVHTPEMPPQCGISAKRNVNLPEGESIDHIRLLRIGNTPCIELFHIKSKNQFVIDTIVNFGLTHLAFYTDNIELTAKKFVEAGGTLCSEPHLLPSEIEGGAKNYWVYGQAPWGSLIELISYSSGIDYPENSEVDRWTPDC</sequence>
<evidence type="ECO:0000313" key="4">
    <source>
        <dbReference type="Proteomes" id="UP000234950"/>
    </source>
</evidence>
<evidence type="ECO:0000259" key="2">
    <source>
        <dbReference type="PROSITE" id="PS51819"/>
    </source>
</evidence>
<dbReference type="Gene3D" id="3.10.180.10">
    <property type="entry name" value="2,3-Dihydroxybiphenyl 1,2-Dioxygenase, domain 1"/>
    <property type="match status" value="1"/>
</dbReference>
<organism evidence="3 4">
    <name type="scientific">Neobacillus cucumis</name>
    <dbReference type="NCBI Taxonomy" id="1740721"/>
    <lineage>
        <taxon>Bacteria</taxon>
        <taxon>Bacillati</taxon>
        <taxon>Bacillota</taxon>
        <taxon>Bacilli</taxon>
        <taxon>Bacillales</taxon>
        <taxon>Bacillaceae</taxon>
        <taxon>Neobacillus</taxon>
    </lineage>
</organism>
<evidence type="ECO:0000256" key="1">
    <source>
        <dbReference type="ARBA" id="ARBA00022723"/>
    </source>
</evidence>
<dbReference type="GO" id="GO:0046872">
    <property type="term" value="F:metal ion binding"/>
    <property type="evidence" value="ECO:0007669"/>
    <property type="project" value="UniProtKB-KW"/>
</dbReference>
<dbReference type="InterPro" id="IPR029068">
    <property type="entry name" value="Glyas_Bleomycin-R_OHBP_Dase"/>
</dbReference>
<reference evidence="3 4" key="1">
    <citation type="submission" date="2017-11" db="EMBL/GenBank/DDBJ databases">
        <title>Comparitive Functional Genomics of Dry Heat Resistant strains isolated from the Viking Spacecraft.</title>
        <authorList>
            <person name="Seuylemezian A."/>
            <person name="Cooper K."/>
            <person name="Vaishampayan P."/>
        </authorList>
    </citation>
    <scope>NUCLEOTIDE SEQUENCE [LARGE SCALE GENOMIC DNA]</scope>
    <source>
        <strain evidence="3 4">V32-6</strain>
    </source>
</reference>
<keyword evidence="4" id="KW-1185">Reference proteome</keyword>
<dbReference type="Pfam" id="PF00903">
    <property type="entry name" value="Glyoxalase"/>
    <property type="match status" value="1"/>
</dbReference>